<evidence type="ECO:0000313" key="2">
    <source>
        <dbReference type="Proteomes" id="UP000430670"/>
    </source>
</evidence>
<dbReference type="EMBL" id="WNKU01000051">
    <property type="protein sequence ID" value="MTV50980.1"/>
    <property type="molecule type" value="Genomic_DNA"/>
</dbReference>
<gene>
    <name evidence="1" type="ORF">GJ688_18855</name>
</gene>
<reference evidence="1 2" key="1">
    <citation type="submission" date="2019-11" db="EMBL/GenBank/DDBJ databases">
        <title>Whole-genome sequence of a the green, strictly anaerobic photosynthetic bacterium Heliobacillus mobilis DSM 6151.</title>
        <authorList>
            <person name="Kyndt J.A."/>
            <person name="Meyer T.E."/>
        </authorList>
    </citation>
    <scope>NUCLEOTIDE SEQUENCE [LARGE SCALE GENOMIC DNA]</scope>
    <source>
        <strain evidence="1 2">DSM 6151</strain>
    </source>
</reference>
<comment type="caution">
    <text evidence="1">The sequence shown here is derived from an EMBL/GenBank/DDBJ whole genome shotgun (WGS) entry which is preliminary data.</text>
</comment>
<proteinExistence type="predicted"/>
<evidence type="ECO:0000313" key="1">
    <source>
        <dbReference type="EMBL" id="MTV50980.1"/>
    </source>
</evidence>
<protein>
    <submittedName>
        <fullName evidence="1">Uncharacterized protein</fullName>
    </submittedName>
</protein>
<accession>A0A6I3SPJ4</accession>
<sequence length="96" mass="10992">MFSIEANYKEFFSRAVAHLSTQDMPVPWRIKAVDDLIEAYVKQVGEVPDGDQLEWQLNTSSEIQRTSPIRSVRQNTRCSANGSRDIVAVEKSHWII</sequence>
<organism evidence="1 2">
    <name type="scientific">Heliobacterium mobile</name>
    <name type="common">Heliobacillus mobilis</name>
    <dbReference type="NCBI Taxonomy" id="28064"/>
    <lineage>
        <taxon>Bacteria</taxon>
        <taxon>Bacillati</taxon>
        <taxon>Bacillota</taxon>
        <taxon>Clostridia</taxon>
        <taxon>Eubacteriales</taxon>
        <taxon>Heliobacteriaceae</taxon>
        <taxon>Heliobacterium</taxon>
    </lineage>
</organism>
<name>A0A6I3SPJ4_HELMO</name>
<dbReference type="Proteomes" id="UP000430670">
    <property type="component" value="Unassembled WGS sequence"/>
</dbReference>
<dbReference type="AlphaFoldDB" id="A0A6I3SPJ4"/>
<keyword evidence="2" id="KW-1185">Reference proteome</keyword>